<evidence type="ECO:0000256" key="1">
    <source>
        <dbReference type="ARBA" id="ARBA00022598"/>
    </source>
</evidence>
<evidence type="ECO:0000259" key="8">
    <source>
        <dbReference type="Pfam" id="PF00749"/>
    </source>
</evidence>
<dbReference type="RefSeq" id="WP_085850490.1">
    <property type="nucleotide sequence ID" value="NZ_FNZV01000015.1"/>
</dbReference>
<dbReference type="InterPro" id="IPR020058">
    <property type="entry name" value="Glu/Gln-tRNA-synth_Ib_cat-dom"/>
</dbReference>
<dbReference type="InterPro" id="IPR000924">
    <property type="entry name" value="Glu/Gln-tRNA-synth"/>
</dbReference>
<dbReference type="Pfam" id="PF00749">
    <property type="entry name" value="tRNA-synt_1c"/>
    <property type="match status" value="1"/>
</dbReference>
<comment type="similarity">
    <text evidence="7">Belongs to the class-I aminoacyl-tRNA synthetase family.</text>
</comment>
<keyword evidence="2" id="KW-0479">Metal-binding</keyword>
<name>A0A1Y5TI81_9RHOB</name>
<keyword evidence="5 7" id="KW-0067">ATP-binding</keyword>
<keyword evidence="1 7" id="KW-0436">Ligase</keyword>
<evidence type="ECO:0000313" key="9">
    <source>
        <dbReference type="EMBL" id="SLN64892.1"/>
    </source>
</evidence>
<dbReference type="PANTHER" id="PTHR43311">
    <property type="entry name" value="GLUTAMATE--TRNA LIGASE"/>
    <property type="match status" value="1"/>
</dbReference>
<evidence type="ECO:0000256" key="2">
    <source>
        <dbReference type="ARBA" id="ARBA00022723"/>
    </source>
</evidence>
<gene>
    <name evidence="9" type="primary">gltX_2</name>
    <name evidence="9" type="ORF">PAM7971_03405</name>
</gene>
<evidence type="ECO:0000256" key="4">
    <source>
        <dbReference type="ARBA" id="ARBA00022833"/>
    </source>
</evidence>
<evidence type="ECO:0000313" key="10">
    <source>
        <dbReference type="Proteomes" id="UP000193307"/>
    </source>
</evidence>
<dbReference type="InterPro" id="IPR014729">
    <property type="entry name" value="Rossmann-like_a/b/a_fold"/>
</dbReference>
<organism evidence="9 10">
    <name type="scientific">Pacificibacter marinus</name>
    <dbReference type="NCBI Taxonomy" id="658057"/>
    <lineage>
        <taxon>Bacteria</taxon>
        <taxon>Pseudomonadati</taxon>
        <taxon>Pseudomonadota</taxon>
        <taxon>Alphaproteobacteria</taxon>
        <taxon>Rhodobacterales</taxon>
        <taxon>Roseobacteraceae</taxon>
        <taxon>Pacificibacter</taxon>
    </lineage>
</organism>
<dbReference type="Gene3D" id="3.40.50.620">
    <property type="entry name" value="HUPs"/>
    <property type="match status" value="1"/>
</dbReference>
<evidence type="ECO:0000256" key="7">
    <source>
        <dbReference type="RuleBase" id="RU363037"/>
    </source>
</evidence>
<reference evidence="9 10" key="1">
    <citation type="submission" date="2017-03" db="EMBL/GenBank/DDBJ databases">
        <authorList>
            <person name="Afonso C.L."/>
            <person name="Miller P.J."/>
            <person name="Scott M.A."/>
            <person name="Spackman E."/>
            <person name="Goraichik I."/>
            <person name="Dimitrov K.M."/>
            <person name="Suarez D.L."/>
            <person name="Swayne D.E."/>
        </authorList>
    </citation>
    <scope>NUCLEOTIDE SEQUENCE [LARGE SCALE GENOMIC DNA]</scope>
    <source>
        <strain evidence="9 10">CECT 7971</strain>
    </source>
</reference>
<dbReference type="STRING" id="658057.SAMN04488032_11558"/>
<keyword evidence="3 7" id="KW-0547">Nucleotide-binding</keyword>
<dbReference type="GO" id="GO:0005829">
    <property type="term" value="C:cytosol"/>
    <property type="evidence" value="ECO:0007669"/>
    <property type="project" value="TreeGrafter"/>
</dbReference>
<dbReference type="PANTHER" id="PTHR43311:SF1">
    <property type="entry name" value="GLUTAMYL-Q TRNA(ASP) SYNTHETASE"/>
    <property type="match status" value="1"/>
</dbReference>
<dbReference type="PRINTS" id="PR00987">
    <property type="entry name" value="TRNASYNTHGLU"/>
</dbReference>
<dbReference type="EC" id="6.1.1.17" evidence="9"/>
<accession>A0A1Y5TI81</accession>
<keyword evidence="6 7" id="KW-0030">Aminoacyl-tRNA synthetase</keyword>
<dbReference type="Proteomes" id="UP000193307">
    <property type="component" value="Unassembled WGS sequence"/>
</dbReference>
<dbReference type="NCBIfam" id="NF004315">
    <property type="entry name" value="PRK05710.1-4"/>
    <property type="match status" value="1"/>
</dbReference>
<proteinExistence type="inferred from homology"/>
<dbReference type="GO" id="GO:0004818">
    <property type="term" value="F:glutamate-tRNA ligase activity"/>
    <property type="evidence" value="ECO:0007669"/>
    <property type="project" value="UniProtKB-EC"/>
</dbReference>
<dbReference type="InterPro" id="IPR001412">
    <property type="entry name" value="aa-tRNA-synth_I_CS"/>
</dbReference>
<protein>
    <submittedName>
        <fullName evidence="9">Glutamate--tRNA ligase</fullName>
        <ecNumber evidence="9">6.1.1.17</ecNumber>
    </submittedName>
</protein>
<dbReference type="GO" id="GO:0006424">
    <property type="term" value="P:glutamyl-tRNA aminoacylation"/>
    <property type="evidence" value="ECO:0007669"/>
    <property type="project" value="TreeGrafter"/>
</dbReference>
<keyword evidence="10" id="KW-1185">Reference proteome</keyword>
<dbReference type="OrthoDB" id="9807503at2"/>
<keyword evidence="7" id="KW-0648">Protein biosynthesis</keyword>
<dbReference type="GO" id="GO:0005524">
    <property type="term" value="F:ATP binding"/>
    <property type="evidence" value="ECO:0007669"/>
    <property type="project" value="UniProtKB-KW"/>
</dbReference>
<evidence type="ECO:0000256" key="5">
    <source>
        <dbReference type="ARBA" id="ARBA00022840"/>
    </source>
</evidence>
<dbReference type="PROSITE" id="PS00178">
    <property type="entry name" value="AA_TRNA_LIGASE_I"/>
    <property type="match status" value="1"/>
</dbReference>
<keyword evidence="4" id="KW-0862">Zinc</keyword>
<sequence length="280" mass="31565">MSFVTRFAPSPTGPLHLGHAYSALIAYDMARANGGRFLLRFEDTDLERSKPEYVQQTLDDLTWLGITWDAAPLFQSQNLDVYNQSLAELISQGLTYPCRCSRKDIAAALSAPQEGAPHHLYPQTCKHRAMSDRAEGDAIRLHMDRACDTLGNMDLVFEELGEINKGTYHIDKNALMRDVGDIIIGRKDIQTAAYFMASAIDDIRQDITHVVRGVDLFEFTQVQVLLLHLLGHKPPKYYHHDLIRDDAGKRLAKRDDARAISKYRNDGATPNDIRQMVGLL</sequence>
<dbReference type="InterPro" id="IPR049940">
    <property type="entry name" value="GluQ/Sye"/>
</dbReference>
<dbReference type="SUPFAM" id="SSF52374">
    <property type="entry name" value="Nucleotidylyl transferase"/>
    <property type="match status" value="1"/>
</dbReference>
<feature type="domain" description="Glutamyl/glutaminyl-tRNA synthetase class Ib catalytic" evidence="8">
    <location>
        <begin position="4"/>
        <end position="279"/>
    </location>
</feature>
<dbReference type="AlphaFoldDB" id="A0A1Y5TI81"/>
<evidence type="ECO:0000256" key="6">
    <source>
        <dbReference type="ARBA" id="ARBA00023146"/>
    </source>
</evidence>
<dbReference type="EMBL" id="FWFW01000014">
    <property type="protein sequence ID" value="SLN64892.1"/>
    <property type="molecule type" value="Genomic_DNA"/>
</dbReference>
<evidence type="ECO:0000256" key="3">
    <source>
        <dbReference type="ARBA" id="ARBA00022741"/>
    </source>
</evidence>